<dbReference type="AlphaFoldDB" id="A0A418PQV3"/>
<proteinExistence type="predicted"/>
<gene>
    <name evidence="9" type="ORF">D0X99_11030</name>
</gene>
<evidence type="ECO:0000259" key="8">
    <source>
        <dbReference type="PROSITE" id="PS50112"/>
    </source>
</evidence>
<protein>
    <submittedName>
        <fullName evidence="9">PAS domain S-box protein</fullName>
    </submittedName>
</protein>
<dbReference type="GO" id="GO:0005829">
    <property type="term" value="C:cytosol"/>
    <property type="evidence" value="ECO:0007669"/>
    <property type="project" value="TreeGrafter"/>
</dbReference>
<dbReference type="SUPFAM" id="SSF52172">
    <property type="entry name" value="CheY-like"/>
    <property type="match status" value="1"/>
</dbReference>
<dbReference type="Pfam" id="PF00072">
    <property type="entry name" value="Response_reg"/>
    <property type="match status" value="1"/>
</dbReference>
<dbReference type="GO" id="GO:0000976">
    <property type="term" value="F:transcription cis-regulatory region binding"/>
    <property type="evidence" value="ECO:0007669"/>
    <property type="project" value="TreeGrafter"/>
</dbReference>
<dbReference type="GO" id="GO:0032993">
    <property type="term" value="C:protein-DNA complex"/>
    <property type="evidence" value="ECO:0007669"/>
    <property type="project" value="TreeGrafter"/>
</dbReference>
<dbReference type="Gene3D" id="3.40.50.2300">
    <property type="match status" value="1"/>
</dbReference>
<evidence type="ECO:0000256" key="2">
    <source>
        <dbReference type="ARBA" id="ARBA00023012"/>
    </source>
</evidence>
<reference evidence="9 10" key="1">
    <citation type="submission" date="2018-09" db="EMBL/GenBank/DDBJ databases">
        <authorList>
            <person name="Wang X."/>
            <person name="Du Z."/>
        </authorList>
    </citation>
    <scope>NUCLEOTIDE SEQUENCE [LARGE SCALE GENOMIC DNA]</scope>
    <source>
        <strain evidence="9 10">N3</strain>
    </source>
</reference>
<organism evidence="9 10">
    <name type="scientific">Algoriphagus lacus</name>
    <dbReference type="NCBI Taxonomy" id="2056311"/>
    <lineage>
        <taxon>Bacteria</taxon>
        <taxon>Pseudomonadati</taxon>
        <taxon>Bacteroidota</taxon>
        <taxon>Cytophagia</taxon>
        <taxon>Cytophagales</taxon>
        <taxon>Cyclobacteriaceae</taxon>
        <taxon>Algoriphagus</taxon>
    </lineage>
</organism>
<keyword evidence="1 6" id="KW-0597">Phosphoprotein</keyword>
<dbReference type="PANTHER" id="PTHR48111:SF1">
    <property type="entry name" value="TWO-COMPONENT RESPONSE REGULATOR ORR33"/>
    <property type="match status" value="1"/>
</dbReference>
<evidence type="ECO:0000256" key="6">
    <source>
        <dbReference type="PROSITE-ProRule" id="PRU00169"/>
    </source>
</evidence>
<keyword evidence="5" id="KW-0804">Transcription</keyword>
<evidence type="ECO:0000313" key="10">
    <source>
        <dbReference type="Proteomes" id="UP000283522"/>
    </source>
</evidence>
<dbReference type="GO" id="GO:0000156">
    <property type="term" value="F:phosphorelay response regulator activity"/>
    <property type="evidence" value="ECO:0007669"/>
    <property type="project" value="TreeGrafter"/>
</dbReference>
<evidence type="ECO:0000313" key="9">
    <source>
        <dbReference type="EMBL" id="RIW14982.1"/>
    </source>
</evidence>
<evidence type="ECO:0000256" key="1">
    <source>
        <dbReference type="ARBA" id="ARBA00022553"/>
    </source>
</evidence>
<accession>A0A418PQV3</accession>
<dbReference type="Pfam" id="PF08447">
    <property type="entry name" value="PAS_3"/>
    <property type="match status" value="1"/>
</dbReference>
<dbReference type="RefSeq" id="WP_119477888.1">
    <property type="nucleotide sequence ID" value="NZ_QXML01000005.1"/>
</dbReference>
<dbReference type="SMART" id="SM00091">
    <property type="entry name" value="PAS"/>
    <property type="match status" value="1"/>
</dbReference>
<keyword evidence="4" id="KW-0238">DNA-binding</keyword>
<dbReference type="Proteomes" id="UP000283522">
    <property type="component" value="Unassembled WGS sequence"/>
</dbReference>
<comment type="caution">
    <text evidence="9">The sequence shown here is derived from an EMBL/GenBank/DDBJ whole genome shotgun (WGS) entry which is preliminary data.</text>
</comment>
<dbReference type="InterPro" id="IPR039420">
    <property type="entry name" value="WalR-like"/>
</dbReference>
<sequence>MRKDEKPYHILIIEDNLGDYILIEEYLAENILEPDLERVETFHSAKQLLEDKGKKFDLVFLDLSLPDLSGEQLIREVLELTEGIPVVALTGFSDLDFSIKSLSLGISDYLLKDELTPVILYKSIIYAIQRSKFIDDIQKSEKRYSDLFQLSPLPMWVYDLKSLRFLDINQAAVDHYGYSEEEFLLMKISDIRPADDLQLMDQALKAYQNGEKLDPKNIYKHKKKNGDIIKVEATIRNLLFNDREAVLVLVNDITERLRYVETIEKQNQTFREIAWIQSHVVRAPLARLLGLVSLLESEISDQFEETTTLVNYIKDSAIELDEIVREISKKSENIAPLEKP</sequence>
<keyword evidence="3" id="KW-0805">Transcription regulation</keyword>
<dbReference type="InterPro" id="IPR035965">
    <property type="entry name" value="PAS-like_dom_sf"/>
</dbReference>
<dbReference type="OrthoDB" id="9124519at2"/>
<dbReference type="PANTHER" id="PTHR48111">
    <property type="entry name" value="REGULATOR OF RPOS"/>
    <property type="match status" value="1"/>
</dbReference>
<evidence type="ECO:0000256" key="5">
    <source>
        <dbReference type="ARBA" id="ARBA00023163"/>
    </source>
</evidence>
<name>A0A418PQV3_9BACT</name>
<dbReference type="InterPro" id="IPR001789">
    <property type="entry name" value="Sig_transdc_resp-reg_receiver"/>
</dbReference>
<dbReference type="InterPro" id="IPR000014">
    <property type="entry name" value="PAS"/>
</dbReference>
<feature type="domain" description="PAS" evidence="8">
    <location>
        <begin position="140"/>
        <end position="211"/>
    </location>
</feature>
<dbReference type="GO" id="GO:0006355">
    <property type="term" value="P:regulation of DNA-templated transcription"/>
    <property type="evidence" value="ECO:0007669"/>
    <property type="project" value="TreeGrafter"/>
</dbReference>
<dbReference type="InterPro" id="IPR011006">
    <property type="entry name" value="CheY-like_superfamily"/>
</dbReference>
<feature type="modified residue" description="4-aspartylphosphate" evidence="6">
    <location>
        <position position="62"/>
    </location>
</feature>
<dbReference type="InterPro" id="IPR036097">
    <property type="entry name" value="HisK_dim/P_sf"/>
</dbReference>
<dbReference type="SUPFAM" id="SSF47384">
    <property type="entry name" value="Homodimeric domain of signal transducing histidine kinase"/>
    <property type="match status" value="1"/>
</dbReference>
<dbReference type="NCBIfam" id="TIGR00229">
    <property type="entry name" value="sensory_box"/>
    <property type="match status" value="1"/>
</dbReference>
<keyword evidence="2" id="KW-0902">Two-component regulatory system</keyword>
<dbReference type="Gene3D" id="3.30.450.20">
    <property type="entry name" value="PAS domain"/>
    <property type="match status" value="1"/>
</dbReference>
<dbReference type="InterPro" id="IPR013655">
    <property type="entry name" value="PAS_fold_3"/>
</dbReference>
<dbReference type="SUPFAM" id="SSF55785">
    <property type="entry name" value="PYP-like sensor domain (PAS domain)"/>
    <property type="match status" value="1"/>
</dbReference>
<dbReference type="SMART" id="SM00448">
    <property type="entry name" value="REC"/>
    <property type="match status" value="1"/>
</dbReference>
<keyword evidence="10" id="KW-1185">Reference proteome</keyword>
<evidence type="ECO:0000259" key="7">
    <source>
        <dbReference type="PROSITE" id="PS50110"/>
    </source>
</evidence>
<dbReference type="GO" id="GO:0000155">
    <property type="term" value="F:phosphorelay sensor kinase activity"/>
    <property type="evidence" value="ECO:0007669"/>
    <property type="project" value="InterPro"/>
</dbReference>
<dbReference type="EMBL" id="QXML01000005">
    <property type="protein sequence ID" value="RIW14982.1"/>
    <property type="molecule type" value="Genomic_DNA"/>
</dbReference>
<feature type="domain" description="Response regulatory" evidence="7">
    <location>
        <begin position="9"/>
        <end position="127"/>
    </location>
</feature>
<evidence type="ECO:0000256" key="4">
    <source>
        <dbReference type="ARBA" id="ARBA00023125"/>
    </source>
</evidence>
<dbReference type="PROSITE" id="PS50110">
    <property type="entry name" value="RESPONSE_REGULATORY"/>
    <property type="match status" value="1"/>
</dbReference>
<dbReference type="PROSITE" id="PS50112">
    <property type="entry name" value="PAS"/>
    <property type="match status" value="1"/>
</dbReference>
<evidence type="ECO:0000256" key="3">
    <source>
        <dbReference type="ARBA" id="ARBA00023015"/>
    </source>
</evidence>
<dbReference type="CDD" id="cd00130">
    <property type="entry name" value="PAS"/>
    <property type="match status" value="1"/>
</dbReference>
<dbReference type="CDD" id="cd00156">
    <property type="entry name" value="REC"/>
    <property type="match status" value="1"/>
</dbReference>